<evidence type="ECO:0000313" key="1">
    <source>
        <dbReference type="EMBL" id="CAK1583904.1"/>
    </source>
</evidence>
<protein>
    <recommendedName>
        <fullName evidence="3">Reverse transcriptase domain-containing protein</fullName>
    </recommendedName>
</protein>
<organism evidence="1 2">
    <name type="scientific">Parnassius mnemosyne</name>
    <name type="common">clouded apollo</name>
    <dbReference type="NCBI Taxonomy" id="213953"/>
    <lineage>
        <taxon>Eukaryota</taxon>
        <taxon>Metazoa</taxon>
        <taxon>Ecdysozoa</taxon>
        <taxon>Arthropoda</taxon>
        <taxon>Hexapoda</taxon>
        <taxon>Insecta</taxon>
        <taxon>Pterygota</taxon>
        <taxon>Neoptera</taxon>
        <taxon>Endopterygota</taxon>
        <taxon>Lepidoptera</taxon>
        <taxon>Glossata</taxon>
        <taxon>Ditrysia</taxon>
        <taxon>Papilionoidea</taxon>
        <taxon>Papilionidae</taxon>
        <taxon>Parnassiinae</taxon>
        <taxon>Parnassini</taxon>
        <taxon>Parnassius</taxon>
        <taxon>Driopa</taxon>
    </lineage>
</organism>
<evidence type="ECO:0008006" key="3">
    <source>
        <dbReference type="Google" id="ProtNLM"/>
    </source>
</evidence>
<name>A0AAV1KMT4_9NEOP</name>
<gene>
    <name evidence="1" type="ORF">PARMNEM_LOCUS5245</name>
</gene>
<dbReference type="PANTHER" id="PTHR47027:SF29">
    <property type="entry name" value="C2H2-TYPE DOMAIN-CONTAINING PROTEIN"/>
    <property type="match status" value="1"/>
</dbReference>
<evidence type="ECO:0000313" key="2">
    <source>
        <dbReference type="Proteomes" id="UP001314205"/>
    </source>
</evidence>
<keyword evidence="2" id="KW-1185">Reference proteome</keyword>
<dbReference type="EMBL" id="CAVLGL010000057">
    <property type="protein sequence ID" value="CAK1583904.1"/>
    <property type="molecule type" value="Genomic_DNA"/>
</dbReference>
<accession>A0AAV1KMT4</accession>
<reference evidence="1 2" key="1">
    <citation type="submission" date="2023-11" db="EMBL/GenBank/DDBJ databases">
        <authorList>
            <person name="Hedman E."/>
            <person name="Englund M."/>
            <person name="Stromberg M."/>
            <person name="Nyberg Akerstrom W."/>
            <person name="Nylinder S."/>
            <person name="Jareborg N."/>
            <person name="Kallberg Y."/>
            <person name="Kronander E."/>
        </authorList>
    </citation>
    <scope>NUCLEOTIDE SEQUENCE [LARGE SCALE GENOMIC DNA]</scope>
</reference>
<proteinExistence type="predicted"/>
<comment type="caution">
    <text evidence="1">The sequence shown here is derived from an EMBL/GenBank/DDBJ whole genome shotgun (WGS) entry which is preliminary data.</text>
</comment>
<sequence>MRGSLCPAVGDDIILLEEDPKKLEHMVKDIAEKSREVGLEINADKTKLMTNSTESNIEVYGTKFEYVKEYVYLGQIISAEDSMSKEINKRIACGWRKYWSLKEIMKNKDLGIHIKRKTFNTCILPCMTFGCETWTLTNKHREKLAKTERAMERSMLGIRLSDRIRNVEIRRKTK</sequence>
<dbReference type="AlphaFoldDB" id="A0AAV1KMT4"/>
<dbReference type="Proteomes" id="UP001314205">
    <property type="component" value="Unassembled WGS sequence"/>
</dbReference>
<dbReference type="PANTHER" id="PTHR47027">
    <property type="entry name" value="REVERSE TRANSCRIPTASE DOMAIN-CONTAINING PROTEIN"/>
    <property type="match status" value="1"/>
</dbReference>